<dbReference type="Proteomes" id="UP000232638">
    <property type="component" value="Chromosome"/>
</dbReference>
<name>A0A2K8UF69_9GAMM</name>
<dbReference type="InterPro" id="IPR016187">
    <property type="entry name" value="CTDL_fold"/>
</dbReference>
<evidence type="ECO:0000259" key="2">
    <source>
        <dbReference type="Pfam" id="PF03781"/>
    </source>
</evidence>
<dbReference type="Gene3D" id="3.90.1580.10">
    <property type="entry name" value="paralog of FGE (formylglycine-generating enzyme)"/>
    <property type="match status" value="1"/>
</dbReference>
<feature type="domain" description="Sulfatase-modifying factor enzyme-like" evidence="2">
    <location>
        <begin position="7"/>
        <end position="33"/>
    </location>
</feature>
<dbReference type="AlphaFoldDB" id="A0A2K8UF69"/>
<dbReference type="SUPFAM" id="SSF56436">
    <property type="entry name" value="C-type lectin-like"/>
    <property type="match status" value="1"/>
</dbReference>
<feature type="region of interest" description="Disordered" evidence="1">
    <location>
        <begin position="1"/>
        <end position="38"/>
    </location>
</feature>
<dbReference type="Pfam" id="PF03781">
    <property type="entry name" value="FGE-sulfatase"/>
    <property type="match status" value="1"/>
</dbReference>
<reference evidence="3 4" key="1">
    <citation type="submission" date="2017-03" db="EMBL/GenBank/DDBJ databases">
        <title>Complete genome sequence of Candidatus 'Thiodictyon syntrophicum' sp. nov. strain Cad16T, a photolithoautotroph purple sulfur bacterium isolated from an alpine meromictic lake.</title>
        <authorList>
            <person name="Luedin S.M."/>
            <person name="Pothier J.F."/>
            <person name="Danza F."/>
            <person name="Storelli N."/>
            <person name="Wittwer M."/>
            <person name="Tonolla M."/>
        </authorList>
    </citation>
    <scope>NUCLEOTIDE SEQUENCE [LARGE SCALE GENOMIC DNA]</scope>
    <source>
        <strain evidence="3 4">Cad16T</strain>
    </source>
</reference>
<dbReference type="InterPro" id="IPR005532">
    <property type="entry name" value="SUMF_dom"/>
</dbReference>
<evidence type="ECO:0000313" key="4">
    <source>
        <dbReference type="Proteomes" id="UP000232638"/>
    </source>
</evidence>
<keyword evidence="4" id="KW-1185">Reference proteome</keyword>
<dbReference type="InterPro" id="IPR042095">
    <property type="entry name" value="SUMF_sf"/>
</dbReference>
<proteinExistence type="predicted"/>
<gene>
    <name evidence="3" type="ORF">THSYN_27020</name>
</gene>
<sequence length="38" mass="4496">MVTEQDIRLPSEAEWEKAARGDQDQRQYPWGHGETHSR</sequence>
<dbReference type="EMBL" id="CP020370">
    <property type="protein sequence ID" value="AUB84228.1"/>
    <property type="molecule type" value="Genomic_DNA"/>
</dbReference>
<protein>
    <recommendedName>
        <fullName evidence="2">Sulfatase-modifying factor enzyme-like domain-containing protein</fullName>
    </recommendedName>
</protein>
<evidence type="ECO:0000256" key="1">
    <source>
        <dbReference type="SAM" id="MobiDB-lite"/>
    </source>
</evidence>
<feature type="compositionally biased region" description="Basic and acidic residues" evidence="1">
    <location>
        <begin position="1"/>
        <end position="25"/>
    </location>
</feature>
<accession>A0A2K8UF69</accession>
<dbReference type="RefSeq" id="WP_100921893.1">
    <property type="nucleotide sequence ID" value="NZ_CP020370.1"/>
</dbReference>
<evidence type="ECO:0000313" key="3">
    <source>
        <dbReference type="EMBL" id="AUB84228.1"/>
    </source>
</evidence>
<dbReference type="KEGG" id="tsy:THSYN_27020"/>
<organism evidence="3 4">
    <name type="scientific">Candidatus Thiodictyon syntrophicum</name>
    <dbReference type="NCBI Taxonomy" id="1166950"/>
    <lineage>
        <taxon>Bacteria</taxon>
        <taxon>Pseudomonadati</taxon>
        <taxon>Pseudomonadota</taxon>
        <taxon>Gammaproteobacteria</taxon>
        <taxon>Chromatiales</taxon>
        <taxon>Chromatiaceae</taxon>
        <taxon>Thiodictyon</taxon>
    </lineage>
</organism>